<feature type="signal peptide" evidence="1">
    <location>
        <begin position="1"/>
        <end position="22"/>
    </location>
</feature>
<keyword evidence="1" id="KW-0732">Signal</keyword>
<proteinExistence type="predicted"/>
<dbReference type="RefSeq" id="WP_323577995.1">
    <property type="nucleotide sequence ID" value="NZ_JAYGJQ010000002.1"/>
</dbReference>
<gene>
    <name evidence="2" type="ORF">SHI21_16470</name>
</gene>
<dbReference type="EMBL" id="JAYGJQ010000002">
    <property type="protein sequence ID" value="MEA9357827.1"/>
    <property type="molecule type" value="Genomic_DNA"/>
</dbReference>
<organism evidence="2 3">
    <name type="scientific">Bacteriovorax antarcticus</name>
    <dbReference type="NCBI Taxonomy" id="3088717"/>
    <lineage>
        <taxon>Bacteria</taxon>
        <taxon>Pseudomonadati</taxon>
        <taxon>Bdellovibrionota</taxon>
        <taxon>Bacteriovoracia</taxon>
        <taxon>Bacteriovoracales</taxon>
        <taxon>Bacteriovoracaceae</taxon>
        <taxon>Bacteriovorax</taxon>
    </lineage>
</organism>
<sequence length="449" mass="50742">MVSKAHMLLAILIMSLLNIAGAETSKSFKFENQREEIFDLENWLKETRYKTETQDATCYRQEPYIENVCRDVTRYRQQCRTEPGRQDCRTVYDQVCRTENSYENECHYERGPQSCRVVVRYRQECSQTGGGQQCRTEPGRVECHRAPNGENKCEKIPPREVCSGTPSRQECRQVPYEERECSDGPSRQVCNQVNRPHQVCESRPRQQCEWIPAQQVCEQVPYSVNECKDETLYNQIPYACKKDVQVPYVVTLRTHQANVQVLFDAKSADAASTFRVGLSENGEMEIVGKEEAGSNAVAFVKRDVKNALQGDINTIKAIYKVALYNKADLFSVSSKGITNVDLNKRSLSFVVNGKFDKARSTLAVSIAKKDESKFNKVLKPAQFTAKFDGTVTRVDVDLESLGAPKLGGLFNKTHTVSLKLKMDYSDVGDLLLPKLGELSTSTTVEAEVD</sequence>
<evidence type="ECO:0000313" key="2">
    <source>
        <dbReference type="EMBL" id="MEA9357827.1"/>
    </source>
</evidence>
<name>A0ABU5VZ14_9BACT</name>
<dbReference type="Proteomes" id="UP001302274">
    <property type="component" value="Unassembled WGS sequence"/>
</dbReference>
<comment type="caution">
    <text evidence="2">The sequence shown here is derived from an EMBL/GenBank/DDBJ whole genome shotgun (WGS) entry which is preliminary data.</text>
</comment>
<protein>
    <submittedName>
        <fullName evidence="2">Uncharacterized protein</fullName>
    </submittedName>
</protein>
<feature type="chain" id="PRO_5045097357" evidence="1">
    <location>
        <begin position="23"/>
        <end position="449"/>
    </location>
</feature>
<accession>A0ABU5VZ14</accession>
<reference evidence="2 3" key="1">
    <citation type="submission" date="2023-11" db="EMBL/GenBank/DDBJ databases">
        <title>A Novel Polar Bacteriovorax (B. antarcticus) Isolated from the Biocrust in Antarctica.</title>
        <authorList>
            <person name="Mun W."/>
            <person name="Choi S.Y."/>
            <person name="Mitchell R.J."/>
        </authorList>
    </citation>
    <scope>NUCLEOTIDE SEQUENCE [LARGE SCALE GENOMIC DNA]</scope>
    <source>
        <strain evidence="2 3">PP10</strain>
    </source>
</reference>
<keyword evidence="3" id="KW-1185">Reference proteome</keyword>
<evidence type="ECO:0000313" key="3">
    <source>
        <dbReference type="Proteomes" id="UP001302274"/>
    </source>
</evidence>
<evidence type="ECO:0000256" key="1">
    <source>
        <dbReference type="SAM" id="SignalP"/>
    </source>
</evidence>